<proteinExistence type="predicted"/>
<dbReference type="GO" id="GO:0140824">
    <property type="term" value="F:thioredoxin-dependent peroxiredoxin activity"/>
    <property type="evidence" value="ECO:0007669"/>
    <property type="project" value="UniProtKB-EC"/>
</dbReference>
<feature type="domain" description="Thioredoxin" evidence="1">
    <location>
        <begin position="1"/>
        <end position="179"/>
    </location>
</feature>
<keyword evidence="2" id="KW-0575">Peroxidase</keyword>
<organism evidence="2 3">
    <name type="scientific">Terriglobus aquaticus</name>
    <dbReference type="NCBI Taxonomy" id="940139"/>
    <lineage>
        <taxon>Bacteria</taxon>
        <taxon>Pseudomonadati</taxon>
        <taxon>Acidobacteriota</taxon>
        <taxon>Terriglobia</taxon>
        <taxon>Terriglobales</taxon>
        <taxon>Acidobacteriaceae</taxon>
        <taxon>Terriglobus</taxon>
    </lineage>
</organism>
<evidence type="ECO:0000313" key="3">
    <source>
        <dbReference type="Proteomes" id="UP001634747"/>
    </source>
</evidence>
<dbReference type="EC" id="1.11.1.24" evidence="2"/>
<dbReference type="Gene3D" id="3.40.30.10">
    <property type="entry name" value="Glutaredoxin"/>
    <property type="match status" value="1"/>
</dbReference>
<reference evidence="2 3" key="1">
    <citation type="submission" date="2024-12" db="EMBL/GenBank/DDBJ databases">
        <authorList>
            <person name="Lee Y."/>
        </authorList>
    </citation>
    <scope>NUCLEOTIDE SEQUENCE [LARGE SCALE GENOMIC DNA]</scope>
    <source>
        <strain evidence="2 3">03SUJ4</strain>
    </source>
</reference>
<accession>A0ABW9KKV3</accession>
<dbReference type="Proteomes" id="UP001634747">
    <property type="component" value="Unassembled WGS sequence"/>
</dbReference>
<dbReference type="Pfam" id="PF00578">
    <property type="entry name" value="AhpC-TSA"/>
    <property type="match status" value="1"/>
</dbReference>
<dbReference type="InterPro" id="IPR013766">
    <property type="entry name" value="Thioredoxin_domain"/>
</dbReference>
<dbReference type="EMBL" id="JBJYXY010000001">
    <property type="protein sequence ID" value="MFN2976187.1"/>
    <property type="molecule type" value="Genomic_DNA"/>
</dbReference>
<keyword evidence="3" id="KW-1185">Reference proteome</keyword>
<evidence type="ECO:0000313" key="2">
    <source>
        <dbReference type="EMBL" id="MFN2976187.1"/>
    </source>
</evidence>
<dbReference type="PROSITE" id="PS51352">
    <property type="entry name" value="THIOREDOXIN_2"/>
    <property type="match status" value="1"/>
</dbReference>
<gene>
    <name evidence="2" type="ORF">ACK2TP_10470</name>
</gene>
<keyword evidence="2" id="KW-0560">Oxidoreductase</keyword>
<comment type="caution">
    <text evidence="2">The sequence shown here is derived from an EMBL/GenBank/DDBJ whole genome shotgun (WGS) entry which is preliminary data.</text>
</comment>
<dbReference type="SUPFAM" id="SSF52833">
    <property type="entry name" value="Thioredoxin-like"/>
    <property type="match status" value="1"/>
</dbReference>
<evidence type="ECO:0000259" key="1">
    <source>
        <dbReference type="PROSITE" id="PS51352"/>
    </source>
</evidence>
<dbReference type="InterPro" id="IPR000866">
    <property type="entry name" value="AhpC/TSA"/>
</dbReference>
<dbReference type="RefSeq" id="WP_344688142.1">
    <property type="nucleotide sequence ID" value="NZ_BAABBH010000001.1"/>
</dbReference>
<sequence length="179" mass="20123">MPVGSMLPRFALPDSSTGREVHSEDLLSLGPLIISFFRGRWDPYCVTELEMWRDLYPEVRRRRALLIAVSPQTLRQGDFAVQQHELPFPLLRDEHCGVAEQLGIAYGVTAEMDRYYRSILVSLPFINSGRNVMDTAAGDAGRLPLPATFLVAGEGQIRFAEGYADHRVRPEPRDVLALL</sequence>
<dbReference type="InterPro" id="IPR036249">
    <property type="entry name" value="Thioredoxin-like_sf"/>
</dbReference>
<name>A0ABW9KKV3_9BACT</name>
<protein>
    <submittedName>
        <fullName evidence="2">Peroxiredoxin family protein</fullName>
        <ecNumber evidence="2">1.11.1.24</ecNumber>
    </submittedName>
</protein>